<organism evidence="1">
    <name type="scientific">mine drainage metagenome</name>
    <dbReference type="NCBI Taxonomy" id="410659"/>
    <lineage>
        <taxon>unclassified sequences</taxon>
        <taxon>metagenomes</taxon>
        <taxon>ecological metagenomes</taxon>
    </lineage>
</organism>
<dbReference type="EMBL" id="MLJW01004323">
    <property type="protein sequence ID" value="OIQ70186.1"/>
    <property type="molecule type" value="Genomic_DNA"/>
</dbReference>
<dbReference type="AlphaFoldDB" id="A0A1J5PG60"/>
<protein>
    <submittedName>
        <fullName evidence="1">Uncharacterized protein</fullName>
    </submittedName>
</protein>
<proteinExistence type="predicted"/>
<accession>A0A1J5PG60</accession>
<name>A0A1J5PG60_9ZZZZ</name>
<comment type="caution">
    <text evidence="1">The sequence shown here is derived from an EMBL/GenBank/DDBJ whole genome shotgun (WGS) entry which is preliminary data.</text>
</comment>
<reference evidence="1" key="1">
    <citation type="submission" date="2016-10" db="EMBL/GenBank/DDBJ databases">
        <title>Sequence of Gallionella enrichment culture.</title>
        <authorList>
            <person name="Poehlein A."/>
            <person name="Muehling M."/>
            <person name="Daniel R."/>
        </authorList>
    </citation>
    <scope>NUCLEOTIDE SEQUENCE</scope>
</reference>
<evidence type="ECO:0000313" key="1">
    <source>
        <dbReference type="EMBL" id="OIQ70186.1"/>
    </source>
</evidence>
<gene>
    <name evidence="1" type="ORF">GALL_482050</name>
</gene>
<sequence length="82" mass="9315">MTVAVGLVKKSNPATLLRTATVVRNRRDIGNHVDANTQSSKRPHRRFTSRARTLDFNIKVFDALLNRRATGDFRCNLSCKRC</sequence>